<feature type="compositionally biased region" description="Basic and acidic residues" evidence="2">
    <location>
        <begin position="250"/>
        <end position="260"/>
    </location>
</feature>
<dbReference type="PROSITE" id="PS50891">
    <property type="entry name" value="LOB"/>
    <property type="match status" value="1"/>
</dbReference>
<reference evidence="4" key="1">
    <citation type="submission" date="2018-02" db="EMBL/GenBank/DDBJ databases">
        <authorList>
            <person name="Cohen D.B."/>
            <person name="Kent A.D."/>
        </authorList>
    </citation>
    <scope>NUCLEOTIDE SEQUENCE</scope>
</reference>
<dbReference type="AlphaFoldDB" id="A0A2N9EC89"/>
<accession>A0A2N9EC89</accession>
<protein>
    <recommendedName>
        <fullName evidence="3">LOB domain-containing protein</fullName>
    </recommendedName>
</protein>
<evidence type="ECO:0000256" key="1">
    <source>
        <dbReference type="ARBA" id="ARBA00005474"/>
    </source>
</evidence>
<evidence type="ECO:0000256" key="2">
    <source>
        <dbReference type="SAM" id="MobiDB-lite"/>
    </source>
</evidence>
<name>A0A2N9EC89_FAGSY</name>
<proteinExistence type="inferred from homology"/>
<comment type="similarity">
    <text evidence="1">Belongs to the LOB domain-containing protein family.</text>
</comment>
<dbReference type="EMBL" id="OIVN01000225">
    <property type="protein sequence ID" value="SPC76637.1"/>
    <property type="molecule type" value="Genomic_DNA"/>
</dbReference>
<evidence type="ECO:0000259" key="3">
    <source>
        <dbReference type="PROSITE" id="PS50891"/>
    </source>
</evidence>
<dbReference type="PANTHER" id="PTHR31301:SF103">
    <property type="entry name" value="LOB DOMAIN-CONTAINING PROTEIN 5-RELATED"/>
    <property type="match status" value="1"/>
</dbReference>
<sequence>MNREGGNPPACASCKHQRKKCDQNCELAPYFPASRYREFQNAHRLFGVSNILKVLNSVEPSQRQAAAESILMEGNARRNDPVNGCLGLIRDLKAQVEFYEKQLGIVNQYLAYFHEREKPEQQNKKKEDFASTTSLASSPPLAPIPVQHDQNDGFKYLTPILPDLPSDYVGDMKNPDDGYTYQSMLEEGVDAKALDIQSIDQILEAYQHENFIASFGGPGESSAAFKAHGKRPLEYVGVGDTDKVAGSSAKGKEDQDVKDE</sequence>
<feature type="region of interest" description="Disordered" evidence="2">
    <location>
        <begin position="237"/>
        <end position="260"/>
    </location>
</feature>
<feature type="domain" description="LOB" evidence="3">
    <location>
        <begin position="9"/>
        <end position="110"/>
    </location>
</feature>
<dbReference type="Pfam" id="PF03195">
    <property type="entry name" value="LOB"/>
    <property type="match status" value="1"/>
</dbReference>
<feature type="region of interest" description="Disordered" evidence="2">
    <location>
        <begin position="117"/>
        <end position="142"/>
    </location>
</feature>
<feature type="compositionally biased region" description="Low complexity" evidence="2">
    <location>
        <begin position="130"/>
        <end position="139"/>
    </location>
</feature>
<feature type="compositionally biased region" description="Basic and acidic residues" evidence="2">
    <location>
        <begin position="117"/>
        <end position="129"/>
    </location>
</feature>
<gene>
    <name evidence="4" type="ORF">FSB_LOCUS4519</name>
</gene>
<organism evidence="4">
    <name type="scientific">Fagus sylvatica</name>
    <name type="common">Beechnut</name>
    <dbReference type="NCBI Taxonomy" id="28930"/>
    <lineage>
        <taxon>Eukaryota</taxon>
        <taxon>Viridiplantae</taxon>
        <taxon>Streptophyta</taxon>
        <taxon>Embryophyta</taxon>
        <taxon>Tracheophyta</taxon>
        <taxon>Spermatophyta</taxon>
        <taxon>Magnoliopsida</taxon>
        <taxon>eudicotyledons</taxon>
        <taxon>Gunneridae</taxon>
        <taxon>Pentapetalae</taxon>
        <taxon>rosids</taxon>
        <taxon>fabids</taxon>
        <taxon>Fagales</taxon>
        <taxon>Fagaceae</taxon>
        <taxon>Fagus</taxon>
    </lineage>
</organism>
<evidence type="ECO:0000313" key="4">
    <source>
        <dbReference type="EMBL" id="SPC76637.1"/>
    </source>
</evidence>
<dbReference type="PANTHER" id="PTHR31301">
    <property type="entry name" value="LOB DOMAIN-CONTAINING PROTEIN 4-RELATED"/>
    <property type="match status" value="1"/>
</dbReference>
<dbReference type="InterPro" id="IPR004883">
    <property type="entry name" value="LOB"/>
</dbReference>